<evidence type="ECO:0000313" key="9">
    <source>
        <dbReference type="EMBL" id="KAK9108922.1"/>
    </source>
</evidence>
<dbReference type="FunFam" id="3.30.70.2740:FF:000002">
    <property type="entry name" value="D-2-hydroxyglutarate dehydrogenase mitochondrial"/>
    <property type="match status" value="1"/>
</dbReference>
<keyword evidence="5" id="KW-0560">Oxidoreductase</keyword>
<evidence type="ECO:0000256" key="2">
    <source>
        <dbReference type="ARBA" id="ARBA00008000"/>
    </source>
</evidence>
<dbReference type="PANTHER" id="PTHR43716">
    <property type="entry name" value="D-2-HYDROXYGLUTARATE DEHYDROGENASE, MITOCHONDRIAL"/>
    <property type="match status" value="1"/>
</dbReference>
<keyword evidence="3" id="KW-0285">Flavoprotein</keyword>
<sequence length="565" mass="62532">MEKWRRSSHRFFKHSLSRIIVDHRSNSTPRRLHSDLCPGTGISHFNNVYLERRSQILQRDYYIGKSQVFISGNLVRACGDQRKHFGSMASGLQRNPMFATVTLDDVNYFKGVLGEKNVIQDEDRLATANVDWMHKYKGSSKLLLRPTCTEEVSQILKYCNSRRLAVVPQGGNTGLVGGSVPVFDEVIVNLGSMDKIISFDKVSGILVCEAGSILENLDAFLANEGFIMPLDLGAKGSCHIGGNVSTNAGGLRLIRYGSLHGNVLGLEAVLANGTVLDMLGTLRKDNTGYDLKQLFIGCEGSLGIITKVSILTPPRLFSTNLAFLACNDFFSCQKLLLEAKRKLGEVLSAFEFLDGQSMEMVLAHLEGTRNPLPSSLYHFYVLIETIGSDPSYVREKLEAFLLQSMEGGLICDGAVAQDTSQSSSFWHIREGLPEALSKAGTVYKYDISLPVEKMYGLVEEMRLRLGQSAKVVGYGHLGDGNLHLNISTLEYDDSVLRKIEPFVYEWTSKHKGSISAEHGLGLMKANEIHYSKSPETVQLMASIKKLLDPNCILNPYKVLPQSILH</sequence>
<dbReference type="SUPFAM" id="SSF55103">
    <property type="entry name" value="FAD-linked oxidases, C-terminal domain"/>
    <property type="match status" value="1"/>
</dbReference>
<evidence type="ECO:0000256" key="5">
    <source>
        <dbReference type="ARBA" id="ARBA00023002"/>
    </source>
</evidence>
<dbReference type="AlphaFoldDB" id="A0AAP0NHV0"/>
<dbReference type="InterPro" id="IPR016164">
    <property type="entry name" value="FAD-linked_Oxase-like_C"/>
</dbReference>
<feature type="domain" description="FAD-binding PCMH-type" evidence="8">
    <location>
        <begin position="136"/>
        <end position="315"/>
    </location>
</feature>
<keyword evidence="4" id="KW-0274">FAD</keyword>
<dbReference type="InterPro" id="IPR004113">
    <property type="entry name" value="FAD-bd_oxidored_4_C"/>
</dbReference>
<dbReference type="InterPro" id="IPR051264">
    <property type="entry name" value="FAD-oxidored/transferase_4"/>
</dbReference>
<accession>A0AAP0NHV0</accession>
<dbReference type="Gene3D" id="3.30.465.10">
    <property type="match status" value="1"/>
</dbReference>
<dbReference type="GO" id="GO:0005739">
    <property type="term" value="C:mitochondrion"/>
    <property type="evidence" value="ECO:0007669"/>
    <property type="project" value="TreeGrafter"/>
</dbReference>
<dbReference type="InterPro" id="IPR016169">
    <property type="entry name" value="FAD-bd_PCMH_sub2"/>
</dbReference>
<keyword evidence="10" id="KW-1185">Reference proteome</keyword>
<name>A0AAP0NHV0_9MAGN</name>
<comment type="catalytic activity">
    <reaction evidence="7">
        <text>(R)-2-hydroxyglutarate + A = 2-oxoglutarate + AH2</text>
        <dbReference type="Rhea" id="RHEA:38295"/>
        <dbReference type="ChEBI" id="CHEBI:13193"/>
        <dbReference type="ChEBI" id="CHEBI:15801"/>
        <dbReference type="ChEBI" id="CHEBI:16810"/>
        <dbReference type="ChEBI" id="CHEBI:17499"/>
        <dbReference type="EC" id="1.1.99.39"/>
    </reaction>
</comment>
<dbReference type="InterPro" id="IPR016166">
    <property type="entry name" value="FAD-bd_PCMH"/>
</dbReference>
<comment type="cofactor">
    <cofactor evidence="1">
        <name>FAD</name>
        <dbReference type="ChEBI" id="CHEBI:57692"/>
    </cofactor>
</comment>
<evidence type="ECO:0000256" key="1">
    <source>
        <dbReference type="ARBA" id="ARBA00001974"/>
    </source>
</evidence>
<reference evidence="9 10" key="1">
    <citation type="submission" date="2024-01" db="EMBL/GenBank/DDBJ databases">
        <title>Genome assemblies of Stephania.</title>
        <authorList>
            <person name="Yang L."/>
        </authorList>
    </citation>
    <scope>NUCLEOTIDE SEQUENCE [LARGE SCALE GENOMIC DNA]</scope>
    <source>
        <strain evidence="9">QJT</strain>
        <tissue evidence="9">Leaf</tissue>
    </source>
</reference>
<dbReference type="InterPro" id="IPR006094">
    <property type="entry name" value="Oxid_FAD_bind_N"/>
</dbReference>
<dbReference type="GO" id="GO:0071949">
    <property type="term" value="F:FAD binding"/>
    <property type="evidence" value="ECO:0007669"/>
    <property type="project" value="InterPro"/>
</dbReference>
<dbReference type="SUPFAM" id="SSF56176">
    <property type="entry name" value="FAD-binding/transporter-associated domain-like"/>
    <property type="match status" value="1"/>
</dbReference>
<comment type="caution">
    <text evidence="9">The sequence shown here is derived from an EMBL/GenBank/DDBJ whole genome shotgun (WGS) entry which is preliminary data.</text>
</comment>
<organism evidence="9 10">
    <name type="scientific">Stephania japonica</name>
    <dbReference type="NCBI Taxonomy" id="461633"/>
    <lineage>
        <taxon>Eukaryota</taxon>
        <taxon>Viridiplantae</taxon>
        <taxon>Streptophyta</taxon>
        <taxon>Embryophyta</taxon>
        <taxon>Tracheophyta</taxon>
        <taxon>Spermatophyta</taxon>
        <taxon>Magnoliopsida</taxon>
        <taxon>Ranunculales</taxon>
        <taxon>Menispermaceae</taxon>
        <taxon>Menispermoideae</taxon>
        <taxon>Cissampelideae</taxon>
        <taxon>Stephania</taxon>
    </lineage>
</organism>
<proteinExistence type="inferred from homology"/>
<dbReference type="Proteomes" id="UP001417504">
    <property type="component" value="Unassembled WGS sequence"/>
</dbReference>
<dbReference type="PROSITE" id="PS51387">
    <property type="entry name" value="FAD_PCMH"/>
    <property type="match status" value="1"/>
</dbReference>
<evidence type="ECO:0000256" key="6">
    <source>
        <dbReference type="ARBA" id="ARBA00039003"/>
    </source>
</evidence>
<dbReference type="InterPro" id="IPR036318">
    <property type="entry name" value="FAD-bd_PCMH-like_sf"/>
</dbReference>
<dbReference type="Pfam" id="PF02913">
    <property type="entry name" value="FAD-oxidase_C"/>
    <property type="match status" value="1"/>
</dbReference>
<dbReference type="PANTHER" id="PTHR43716:SF1">
    <property type="entry name" value="D-2-HYDROXYGLUTARATE DEHYDROGENASE, MITOCHONDRIAL"/>
    <property type="match status" value="1"/>
</dbReference>
<comment type="similarity">
    <text evidence="2">Belongs to the FAD-binding oxidoreductase/transferase type 4 family.</text>
</comment>
<dbReference type="Pfam" id="PF01565">
    <property type="entry name" value="FAD_binding_4"/>
    <property type="match status" value="1"/>
</dbReference>
<dbReference type="GO" id="GO:0051990">
    <property type="term" value="F:(R)-2-hydroxyglutarate dehydrogenase activity"/>
    <property type="evidence" value="ECO:0007669"/>
    <property type="project" value="UniProtKB-EC"/>
</dbReference>
<dbReference type="InterPro" id="IPR016171">
    <property type="entry name" value="Vanillyl_alc_oxidase_C-sub2"/>
</dbReference>
<evidence type="ECO:0000256" key="3">
    <source>
        <dbReference type="ARBA" id="ARBA00022630"/>
    </source>
</evidence>
<dbReference type="EC" id="1.1.99.39" evidence="6"/>
<dbReference type="EMBL" id="JBBNAE010000007">
    <property type="protein sequence ID" value="KAK9108922.1"/>
    <property type="molecule type" value="Genomic_DNA"/>
</dbReference>
<evidence type="ECO:0000256" key="4">
    <source>
        <dbReference type="ARBA" id="ARBA00022827"/>
    </source>
</evidence>
<dbReference type="Gene3D" id="1.10.45.10">
    <property type="entry name" value="Vanillyl-alcohol Oxidase, Chain A, domain 4"/>
    <property type="match status" value="1"/>
</dbReference>
<dbReference type="FunFam" id="3.30.43.10:FF:000002">
    <property type="entry name" value="D-2-hydroxyglutarate dehydrogenase, mitochondrial"/>
    <property type="match status" value="1"/>
</dbReference>
<dbReference type="Gene3D" id="3.30.70.2740">
    <property type="match status" value="1"/>
</dbReference>
<evidence type="ECO:0000256" key="7">
    <source>
        <dbReference type="ARBA" id="ARBA00051778"/>
    </source>
</evidence>
<protein>
    <recommendedName>
        <fullName evidence="6">D-2-hydroxyglutarate dehydrogenase</fullName>
        <ecNumber evidence="6">1.1.99.39</ecNumber>
    </recommendedName>
</protein>
<dbReference type="FunFam" id="3.30.70.2190:FF:000001">
    <property type="entry name" value="D-2-hydroxyglutarate dehydrogenase mitochondrial"/>
    <property type="match status" value="1"/>
</dbReference>
<gene>
    <name evidence="9" type="ORF">Sjap_016982</name>
</gene>
<dbReference type="FunFam" id="3.30.465.10:FF:000001">
    <property type="entry name" value="D-2-hydroxyglutarate dehydrogenase, mitochondrial"/>
    <property type="match status" value="1"/>
</dbReference>
<dbReference type="Gene3D" id="3.30.70.2190">
    <property type="match status" value="1"/>
</dbReference>
<evidence type="ECO:0000313" key="10">
    <source>
        <dbReference type="Proteomes" id="UP001417504"/>
    </source>
</evidence>
<dbReference type="InterPro" id="IPR016167">
    <property type="entry name" value="FAD-bd_PCMH_sub1"/>
</dbReference>
<evidence type="ECO:0000259" key="8">
    <source>
        <dbReference type="PROSITE" id="PS51387"/>
    </source>
</evidence>
<dbReference type="Gene3D" id="3.30.43.10">
    <property type="entry name" value="Uridine Diphospho-n-acetylenolpyruvylglucosamine Reductase, domain 2"/>
    <property type="match status" value="1"/>
</dbReference>
<dbReference type="FunFam" id="1.10.45.10:FF:000001">
    <property type="entry name" value="D-lactate dehydrogenase mitochondrial"/>
    <property type="match status" value="1"/>
</dbReference>